<evidence type="ECO:0000256" key="1">
    <source>
        <dbReference type="SAM" id="MobiDB-lite"/>
    </source>
</evidence>
<sequence>MTRSQAKKFLADKDSSPNEVSNVKMEGIDRPAEPRKQSVKVTSEQVTTPTDKDNTAVGSLTQDLALGKPEIMEIDYEPSRIDKSMLHSERLPSDTPIPDDEPHEDELLSNIAPAWK</sequence>
<accession>A0A565ATE2</accession>
<name>A0A565ATE2_9BRAS</name>
<evidence type="ECO:0000313" key="3">
    <source>
        <dbReference type="Proteomes" id="UP000489600"/>
    </source>
</evidence>
<gene>
    <name evidence="2" type="ORF">ANE_LOCUS2805</name>
</gene>
<feature type="compositionally biased region" description="Polar residues" evidence="1">
    <location>
        <begin position="39"/>
        <end position="49"/>
    </location>
</feature>
<feature type="region of interest" description="Disordered" evidence="1">
    <location>
        <begin position="1"/>
        <end position="61"/>
    </location>
</feature>
<feature type="compositionally biased region" description="Basic and acidic residues" evidence="1">
    <location>
        <begin position="26"/>
        <end position="36"/>
    </location>
</feature>
<proteinExistence type="predicted"/>
<organism evidence="2 3">
    <name type="scientific">Arabis nemorensis</name>
    <dbReference type="NCBI Taxonomy" id="586526"/>
    <lineage>
        <taxon>Eukaryota</taxon>
        <taxon>Viridiplantae</taxon>
        <taxon>Streptophyta</taxon>
        <taxon>Embryophyta</taxon>
        <taxon>Tracheophyta</taxon>
        <taxon>Spermatophyta</taxon>
        <taxon>Magnoliopsida</taxon>
        <taxon>eudicotyledons</taxon>
        <taxon>Gunneridae</taxon>
        <taxon>Pentapetalae</taxon>
        <taxon>rosids</taxon>
        <taxon>malvids</taxon>
        <taxon>Brassicales</taxon>
        <taxon>Brassicaceae</taxon>
        <taxon>Arabideae</taxon>
        <taxon>Arabis</taxon>
    </lineage>
</organism>
<comment type="caution">
    <text evidence="2">The sequence shown here is derived from an EMBL/GenBank/DDBJ whole genome shotgun (WGS) entry which is preliminary data.</text>
</comment>
<evidence type="ECO:0000313" key="2">
    <source>
        <dbReference type="EMBL" id="VVA92360.1"/>
    </source>
</evidence>
<feature type="region of interest" description="Disordered" evidence="1">
    <location>
        <begin position="79"/>
        <end position="116"/>
    </location>
</feature>
<reference evidence="2" key="1">
    <citation type="submission" date="2019-07" db="EMBL/GenBank/DDBJ databases">
        <authorList>
            <person name="Dittberner H."/>
        </authorList>
    </citation>
    <scope>NUCLEOTIDE SEQUENCE [LARGE SCALE GENOMIC DNA]</scope>
</reference>
<protein>
    <submittedName>
        <fullName evidence="2">Uncharacterized protein</fullName>
    </submittedName>
</protein>
<dbReference type="AlphaFoldDB" id="A0A565ATE2"/>
<dbReference type="Proteomes" id="UP000489600">
    <property type="component" value="Unassembled WGS sequence"/>
</dbReference>
<feature type="compositionally biased region" description="Basic and acidic residues" evidence="1">
    <location>
        <begin position="79"/>
        <end position="92"/>
    </location>
</feature>
<keyword evidence="3" id="KW-1185">Reference proteome</keyword>
<dbReference type="EMBL" id="CABITT030000001">
    <property type="protein sequence ID" value="VVA92360.1"/>
    <property type="molecule type" value="Genomic_DNA"/>
</dbReference>